<gene>
    <name evidence="2" type="ORF">S12H4_60551</name>
</gene>
<keyword evidence="1" id="KW-0472">Membrane</keyword>
<accession>X1VX17</accession>
<feature type="non-terminal residue" evidence="2">
    <location>
        <position position="1"/>
    </location>
</feature>
<proteinExistence type="predicted"/>
<name>X1VX17_9ZZZZ</name>
<protein>
    <submittedName>
        <fullName evidence="2">Uncharacterized protein</fullName>
    </submittedName>
</protein>
<evidence type="ECO:0000313" key="2">
    <source>
        <dbReference type="EMBL" id="GAJ23341.1"/>
    </source>
</evidence>
<dbReference type="AlphaFoldDB" id="X1VX17"/>
<sequence>KPVRDAVPIIKPMTAQAVTNSSALKAPSLKILIIFGIDILLVLLYYRI</sequence>
<organism evidence="2">
    <name type="scientific">marine sediment metagenome</name>
    <dbReference type="NCBI Taxonomy" id="412755"/>
    <lineage>
        <taxon>unclassified sequences</taxon>
        <taxon>metagenomes</taxon>
        <taxon>ecological metagenomes</taxon>
    </lineage>
</organism>
<keyword evidence="1" id="KW-0812">Transmembrane</keyword>
<comment type="caution">
    <text evidence="2">The sequence shown here is derived from an EMBL/GenBank/DDBJ whole genome shotgun (WGS) entry which is preliminary data.</text>
</comment>
<keyword evidence="1" id="KW-1133">Transmembrane helix</keyword>
<reference evidence="2" key="1">
    <citation type="journal article" date="2014" name="Front. Microbiol.">
        <title>High frequency of phylogenetically diverse reductive dehalogenase-homologous genes in deep subseafloor sedimentary metagenomes.</title>
        <authorList>
            <person name="Kawai M."/>
            <person name="Futagami T."/>
            <person name="Toyoda A."/>
            <person name="Takaki Y."/>
            <person name="Nishi S."/>
            <person name="Hori S."/>
            <person name="Arai W."/>
            <person name="Tsubouchi T."/>
            <person name="Morono Y."/>
            <person name="Uchiyama I."/>
            <person name="Ito T."/>
            <person name="Fujiyama A."/>
            <person name="Inagaki F."/>
            <person name="Takami H."/>
        </authorList>
    </citation>
    <scope>NUCLEOTIDE SEQUENCE</scope>
    <source>
        <strain evidence="2">Expedition CK06-06</strain>
    </source>
</reference>
<dbReference type="EMBL" id="BARW01039884">
    <property type="protein sequence ID" value="GAJ23341.1"/>
    <property type="molecule type" value="Genomic_DNA"/>
</dbReference>
<evidence type="ECO:0000256" key="1">
    <source>
        <dbReference type="SAM" id="Phobius"/>
    </source>
</evidence>
<feature type="transmembrane region" description="Helical" evidence="1">
    <location>
        <begin position="28"/>
        <end position="46"/>
    </location>
</feature>